<evidence type="ECO:0000256" key="5">
    <source>
        <dbReference type="ARBA" id="ARBA00022741"/>
    </source>
</evidence>
<evidence type="ECO:0000256" key="3">
    <source>
        <dbReference type="ARBA" id="ARBA00012814"/>
    </source>
</evidence>
<proteinExistence type="inferred from homology"/>
<dbReference type="Pfam" id="PF01409">
    <property type="entry name" value="tRNA-synt_2d"/>
    <property type="match status" value="2"/>
</dbReference>
<evidence type="ECO:0000256" key="8">
    <source>
        <dbReference type="ARBA" id="ARBA00022946"/>
    </source>
</evidence>
<comment type="caution">
    <text evidence="15">The sequence shown here is derived from an EMBL/GenBank/DDBJ whole genome shotgun (WGS) entry which is preliminary data.</text>
</comment>
<protein>
    <recommendedName>
        <fullName evidence="3">phenylalanine--tRNA ligase</fullName>
        <ecNumber evidence="3">6.1.1.20</ecNumber>
    </recommendedName>
    <alternativeName>
        <fullName evidence="11">Phenylalanyl-tRNA synthetase</fullName>
    </alternativeName>
</protein>
<evidence type="ECO:0000256" key="4">
    <source>
        <dbReference type="ARBA" id="ARBA00022598"/>
    </source>
</evidence>
<dbReference type="Gene3D" id="3.30.70.380">
    <property type="entry name" value="Ferrodoxin-fold anticodon-binding domain"/>
    <property type="match status" value="1"/>
</dbReference>
<keyword evidence="4 15" id="KW-0436">Ligase</keyword>
<dbReference type="PANTHER" id="PTHR11538">
    <property type="entry name" value="PHENYLALANYL-TRNA SYNTHETASE"/>
    <property type="match status" value="1"/>
</dbReference>
<dbReference type="OrthoDB" id="4457at2759"/>
<comment type="subcellular location">
    <subcellularLocation>
        <location evidence="1">Mitochondrion matrix</location>
    </subcellularLocation>
</comment>
<dbReference type="OMA" id="PISHYPQ"/>
<dbReference type="Pfam" id="PF03147">
    <property type="entry name" value="FDX-ACB"/>
    <property type="match status" value="1"/>
</dbReference>
<dbReference type="GO" id="GO:0006432">
    <property type="term" value="P:phenylalanyl-tRNA aminoacylation"/>
    <property type="evidence" value="ECO:0007669"/>
    <property type="project" value="TreeGrafter"/>
</dbReference>
<dbReference type="EC" id="6.1.1.20" evidence="3"/>
<dbReference type="RefSeq" id="XP_028544572.1">
    <property type="nucleotide sequence ID" value="XM_028688771.1"/>
</dbReference>
<evidence type="ECO:0000256" key="12">
    <source>
        <dbReference type="ARBA" id="ARBA00049255"/>
    </source>
</evidence>
<dbReference type="GO" id="GO:0004826">
    <property type="term" value="F:phenylalanine-tRNA ligase activity"/>
    <property type="evidence" value="ECO:0007669"/>
    <property type="project" value="UniProtKB-EC"/>
</dbReference>
<keyword evidence="6" id="KW-0067">ATP-binding</keyword>
<dbReference type="SUPFAM" id="SSF54991">
    <property type="entry name" value="Anticodon-binding domain of PheRS"/>
    <property type="match status" value="1"/>
</dbReference>
<dbReference type="PROSITE" id="PS51447">
    <property type="entry name" value="FDX_ACB"/>
    <property type="match status" value="1"/>
</dbReference>
<dbReference type="GO" id="GO:0005759">
    <property type="term" value="C:mitochondrial matrix"/>
    <property type="evidence" value="ECO:0007669"/>
    <property type="project" value="UniProtKB-SubCell"/>
</dbReference>
<accession>A0A1Y1JNK9</accession>
<evidence type="ECO:0000313" key="16">
    <source>
        <dbReference type="Proteomes" id="UP000195521"/>
    </source>
</evidence>
<evidence type="ECO:0000256" key="10">
    <source>
        <dbReference type="ARBA" id="ARBA00023146"/>
    </source>
</evidence>
<evidence type="ECO:0000259" key="14">
    <source>
        <dbReference type="PROSITE" id="PS51447"/>
    </source>
</evidence>
<feature type="compositionally biased region" description="Basic and acidic residues" evidence="13">
    <location>
        <begin position="320"/>
        <end position="334"/>
    </location>
</feature>
<evidence type="ECO:0000256" key="2">
    <source>
        <dbReference type="ARBA" id="ARBA00008226"/>
    </source>
</evidence>
<dbReference type="SMART" id="SM00896">
    <property type="entry name" value="FDX-ACB"/>
    <property type="match status" value="1"/>
</dbReference>
<sequence>MVLLLPKLILLNEGKALHHVTNHPIKTVKKKIENFFKYESFDNLNSDISIKQNFDDLFVPLTHPARSIKDTFYLNENYIKQFSEHHKNVYTSLENLNGIYKYYLAKKLVGHQKIILKRTHMTAHLPDLLRQNYKNVIYTGTVYRKDEIDRFHFPIFHQTDGFLLRPNNFNVETDLKRNLEQLITNLFNSTKIKMKWDNNTSFPFTDPSYELYIQRPHLACRNDCNITTAIDGIKNKFSDEDPPWIEVMGCGKIKKEVIAMALFDEEIHQIIEKEIASYDIGLLNELHSISCEDTETDTFVSRVIGAEDIADITAQIITSDPRDSISPDPTKSELNHTTPIPHSHMQPIIEKLCSDHLNMKIQSQINDFLKSINHEGWAFGIGLERLAMLLYHINDIRLFWSNDNRFINQFKEDEITPFHPFSNFPAVEKDISFYLSNEFKESLFFQICRDVAHENIEQVKKIDHYHNPRSNKTSVCYRITYRSHTQNLTHKQVNELQNKIVQMLVEHCSVTIR</sequence>
<evidence type="ECO:0000256" key="11">
    <source>
        <dbReference type="ARBA" id="ARBA00031194"/>
    </source>
</evidence>
<keyword evidence="8" id="KW-0809">Transit peptide</keyword>
<evidence type="ECO:0000313" key="15">
    <source>
        <dbReference type="EMBL" id="GAW81983.1"/>
    </source>
</evidence>
<feature type="domain" description="FDX-ACB" evidence="14">
    <location>
        <begin position="422"/>
        <end position="513"/>
    </location>
</feature>
<evidence type="ECO:0000256" key="9">
    <source>
        <dbReference type="ARBA" id="ARBA00023128"/>
    </source>
</evidence>
<dbReference type="Gene3D" id="3.30.930.10">
    <property type="entry name" value="Bira Bifunctional Protein, Domain 2"/>
    <property type="match status" value="2"/>
</dbReference>
<dbReference type="GO" id="GO:0005524">
    <property type="term" value="F:ATP binding"/>
    <property type="evidence" value="ECO:0007669"/>
    <property type="project" value="UniProtKB-KW"/>
</dbReference>
<comment type="similarity">
    <text evidence="2">Belongs to the class-II aminoacyl-tRNA synthetase family.</text>
</comment>
<dbReference type="SUPFAM" id="SSF55681">
    <property type="entry name" value="Class II aaRS and biotin synthetases"/>
    <property type="match status" value="1"/>
</dbReference>
<keyword evidence="10" id="KW-0030">Aminoacyl-tRNA synthetase</keyword>
<dbReference type="InterPro" id="IPR005121">
    <property type="entry name" value="Fdx_antiC-bd"/>
</dbReference>
<evidence type="ECO:0000256" key="7">
    <source>
        <dbReference type="ARBA" id="ARBA00022917"/>
    </source>
</evidence>
<reference evidence="16" key="1">
    <citation type="submission" date="2017-04" db="EMBL/GenBank/DDBJ databases">
        <title>Plasmodium gonderi genome.</title>
        <authorList>
            <person name="Arisue N."/>
            <person name="Honma H."/>
            <person name="Kawai S."/>
            <person name="Tougan T."/>
            <person name="Tanabe K."/>
            <person name="Horii T."/>
        </authorList>
    </citation>
    <scope>NUCLEOTIDE SEQUENCE [LARGE SCALE GENOMIC DNA]</scope>
    <source>
        <strain evidence="16">ATCC 30045</strain>
    </source>
</reference>
<dbReference type="EMBL" id="BDQF01000012">
    <property type="protein sequence ID" value="GAW81983.1"/>
    <property type="molecule type" value="Genomic_DNA"/>
</dbReference>
<comment type="catalytic activity">
    <reaction evidence="12">
        <text>tRNA(Phe) + L-phenylalanine + ATP = L-phenylalanyl-tRNA(Phe) + AMP + diphosphate + H(+)</text>
        <dbReference type="Rhea" id="RHEA:19413"/>
        <dbReference type="Rhea" id="RHEA-COMP:9668"/>
        <dbReference type="Rhea" id="RHEA-COMP:9699"/>
        <dbReference type="ChEBI" id="CHEBI:15378"/>
        <dbReference type="ChEBI" id="CHEBI:30616"/>
        <dbReference type="ChEBI" id="CHEBI:33019"/>
        <dbReference type="ChEBI" id="CHEBI:58095"/>
        <dbReference type="ChEBI" id="CHEBI:78442"/>
        <dbReference type="ChEBI" id="CHEBI:78531"/>
        <dbReference type="ChEBI" id="CHEBI:456215"/>
        <dbReference type="EC" id="6.1.1.20"/>
    </reaction>
</comment>
<evidence type="ECO:0000256" key="1">
    <source>
        <dbReference type="ARBA" id="ARBA00004305"/>
    </source>
</evidence>
<dbReference type="InterPro" id="IPR045864">
    <property type="entry name" value="aa-tRNA-synth_II/BPL/LPL"/>
</dbReference>
<dbReference type="FunFam" id="3.30.70.380:FF:000002">
    <property type="entry name" value="phenylalanine--tRNA ligase, mitochondrial"/>
    <property type="match status" value="1"/>
</dbReference>
<dbReference type="AlphaFoldDB" id="A0A1Y1JNK9"/>
<feature type="region of interest" description="Disordered" evidence="13">
    <location>
        <begin position="320"/>
        <end position="340"/>
    </location>
</feature>
<dbReference type="InterPro" id="IPR002319">
    <property type="entry name" value="Phenylalanyl-tRNA_Synthase"/>
</dbReference>
<keyword evidence="16" id="KW-1185">Reference proteome</keyword>
<keyword evidence="5" id="KW-0547">Nucleotide-binding</keyword>
<gene>
    <name evidence="15" type="ORF">PGO_114370</name>
</gene>
<dbReference type="GeneID" id="39748715"/>
<dbReference type="Proteomes" id="UP000195521">
    <property type="component" value="Unassembled WGS sequence"/>
</dbReference>
<dbReference type="InterPro" id="IPR036690">
    <property type="entry name" value="Fdx_antiC-bd_sf"/>
</dbReference>
<organism evidence="15 16">
    <name type="scientific">Plasmodium gonderi</name>
    <dbReference type="NCBI Taxonomy" id="77519"/>
    <lineage>
        <taxon>Eukaryota</taxon>
        <taxon>Sar</taxon>
        <taxon>Alveolata</taxon>
        <taxon>Apicomplexa</taxon>
        <taxon>Aconoidasida</taxon>
        <taxon>Haemosporida</taxon>
        <taxon>Plasmodiidae</taxon>
        <taxon>Plasmodium</taxon>
        <taxon>Plasmodium (Plasmodium)</taxon>
    </lineage>
</organism>
<name>A0A1Y1JNK9_PLAGO</name>
<dbReference type="GO" id="GO:0000049">
    <property type="term" value="F:tRNA binding"/>
    <property type="evidence" value="ECO:0007669"/>
    <property type="project" value="InterPro"/>
</dbReference>
<keyword evidence="7" id="KW-0648">Protein biosynthesis</keyword>
<evidence type="ECO:0000256" key="6">
    <source>
        <dbReference type="ARBA" id="ARBA00022840"/>
    </source>
</evidence>
<dbReference type="PANTHER" id="PTHR11538:SF41">
    <property type="entry name" value="PHENYLALANINE--TRNA LIGASE, MITOCHONDRIAL"/>
    <property type="match status" value="1"/>
</dbReference>
<keyword evidence="9" id="KW-0496">Mitochondrion</keyword>
<evidence type="ECO:0000256" key="13">
    <source>
        <dbReference type="SAM" id="MobiDB-lite"/>
    </source>
</evidence>